<sequence>RVITALTAAERASLLAPLLSQSRPWALHPVRDAIQKTFMFGNFAEAFGFMTRVAVVAERVDHHPEWFNVYNKVEVLLSTHDAGPHGGLSMRDIEMAKDMDRIADEK</sequence>
<dbReference type="CDD" id="cd00914">
    <property type="entry name" value="PCD_DCoH_subfamily_b"/>
    <property type="match status" value="1"/>
</dbReference>
<evidence type="ECO:0000256" key="5">
    <source>
        <dbReference type="ARBA" id="ARBA00030497"/>
    </source>
</evidence>
<comment type="caution">
    <text evidence="6">The sequence shown here is derived from an EMBL/GenBank/DDBJ whole genome shotgun (WGS) entry which is preliminary data.</text>
</comment>
<dbReference type="AlphaFoldDB" id="A0AAD5SZ16"/>
<organism evidence="6 7">
    <name type="scientific">Physocladia obscura</name>
    <dbReference type="NCBI Taxonomy" id="109957"/>
    <lineage>
        <taxon>Eukaryota</taxon>
        <taxon>Fungi</taxon>
        <taxon>Fungi incertae sedis</taxon>
        <taxon>Chytridiomycota</taxon>
        <taxon>Chytridiomycota incertae sedis</taxon>
        <taxon>Chytridiomycetes</taxon>
        <taxon>Chytridiales</taxon>
        <taxon>Chytriomycetaceae</taxon>
        <taxon>Physocladia</taxon>
    </lineage>
</organism>
<keyword evidence="4" id="KW-0456">Lyase</keyword>
<dbReference type="Pfam" id="PF01329">
    <property type="entry name" value="Pterin_4a"/>
    <property type="match status" value="1"/>
</dbReference>
<evidence type="ECO:0000256" key="2">
    <source>
        <dbReference type="ARBA" id="ARBA00006472"/>
    </source>
</evidence>
<dbReference type="NCBIfam" id="NF002018">
    <property type="entry name" value="PRK00823.1-3"/>
    <property type="match status" value="1"/>
</dbReference>
<dbReference type="HAMAP" id="MF_00434">
    <property type="entry name" value="Pterin_4_alpha"/>
    <property type="match status" value="1"/>
</dbReference>
<evidence type="ECO:0000256" key="4">
    <source>
        <dbReference type="ARBA" id="ARBA00023239"/>
    </source>
</evidence>
<dbReference type="EMBL" id="JADGJH010000994">
    <property type="protein sequence ID" value="KAJ3120104.1"/>
    <property type="molecule type" value="Genomic_DNA"/>
</dbReference>
<feature type="non-terminal residue" evidence="6">
    <location>
        <position position="1"/>
    </location>
</feature>
<keyword evidence="7" id="KW-1185">Reference proteome</keyword>
<dbReference type="Proteomes" id="UP001211907">
    <property type="component" value="Unassembled WGS sequence"/>
</dbReference>
<protein>
    <recommendedName>
        <fullName evidence="3">4a-hydroxytetrahydrobiopterin dehydratase</fullName>
        <ecNumber evidence="3">4.2.1.96</ecNumber>
    </recommendedName>
    <alternativeName>
        <fullName evidence="5">4-alpha-hydroxy-tetrahydropterin dehydratase</fullName>
    </alternativeName>
</protein>
<comment type="catalytic activity">
    <reaction evidence="1">
        <text>(4aS,6R)-4a-hydroxy-L-erythro-5,6,7,8-tetrahydrobiopterin = (6R)-L-erythro-6,7-dihydrobiopterin + H2O</text>
        <dbReference type="Rhea" id="RHEA:11920"/>
        <dbReference type="ChEBI" id="CHEBI:15377"/>
        <dbReference type="ChEBI" id="CHEBI:15642"/>
        <dbReference type="ChEBI" id="CHEBI:43120"/>
        <dbReference type="EC" id="4.2.1.96"/>
    </reaction>
</comment>
<dbReference type="InterPro" id="IPR001533">
    <property type="entry name" value="Pterin_deHydtase"/>
</dbReference>
<dbReference type="Gene3D" id="3.30.1360.20">
    <property type="entry name" value="Transcriptional coactivator/pterin dehydratase"/>
    <property type="match status" value="1"/>
</dbReference>
<evidence type="ECO:0000256" key="3">
    <source>
        <dbReference type="ARBA" id="ARBA00013252"/>
    </source>
</evidence>
<evidence type="ECO:0000256" key="1">
    <source>
        <dbReference type="ARBA" id="ARBA00001554"/>
    </source>
</evidence>
<accession>A0AAD5SZ16</accession>
<dbReference type="EC" id="4.2.1.96" evidence="3"/>
<evidence type="ECO:0000313" key="6">
    <source>
        <dbReference type="EMBL" id="KAJ3120104.1"/>
    </source>
</evidence>
<name>A0AAD5SZ16_9FUNG</name>
<reference evidence="6" key="1">
    <citation type="submission" date="2020-05" db="EMBL/GenBank/DDBJ databases">
        <title>Phylogenomic resolution of chytrid fungi.</title>
        <authorList>
            <person name="Stajich J.E."/>
            <person name="Amses K."/>
            <person name="Simmons R."/>
            <person name="Seto K."/>
            <person name="Myers J."/>
            <person name="Bonds A."/>
            <person name="Quandt C.A."/>
            <person name="Barry K."/>
            <person name="Liu P."/>
            <person name="Grigoriev I."/>
            <person name="Longcore J.E."/>
            <person name="James T.Y."/>
        </authorList>
    </citation>
    <scope>NUCLEOTIDE SEQUENCE</scope>
    <source>
        <strain evidence="6">JEL0513</strain>
    </source>
</reference>
<dbReference type="GO" id="GO:0006729">
    <property type="term" value="P:tetrahydrobiopterin biosynthetic process"/>
    <property type="evidence" value="ECO:0007669"/>
    <property type="project" value="InterPro"/>
</dbReference>
<dbReference type="PANTHER" id="PTHR12599">
    <property type="entry name" value="PTERIN-4-ALPHA-CARBINOLAMINE DEHYDRATASE"/>
    <property type="match status" value="1"/>
</dbReference>
<comment type="similarity">
    <text evidence="2">Belongs to the pterin-4-alpha-carbinolamine dehydratase family.</text>
</comment>
<dbReference type="GO" id="GO:0008124">
    <property type="term" value="F:4-alpha-hydroxytetrahydrobiopterin dehydratase activity"/>
    <property type="evidence" value="ECO:0007669"/>
    <property type="project" value="UniProtKB-EC"/>
</dbReference>
<dbReference type="SUPFAM" id="SSF55248">
    <property type="entry name" value="PCD-like"/>
    <property type="match status" value="1"/>
</dbReference>
<gene>
    <name evidence="6" type="primary">PCBD1</name>
    <name evidence="6" type="ORF">HK100_012938</name>
</gene>
<evidence type="ECO:0000313" key="7">
    <source>
        <dbReference type="Proteomes" id="UP001211907"/>
    </source>
</evidence>
<dbReference type="InterPro" id="IPR036428">
    <property type="entry name" value="PCD_sf"/>
</dbReference>
<proteinExistence type="inferred from homology"/>
<dbReference type="PANTHER" id="PTHR12599:SF0">
    <property type="entry name" value="PTERIN-4-ALPHA-CARBINOLAMINE DEHYDRATASE"/>
    <property type="match status" value="1"/>
</dbReference>